<dbReference type="EMBL" id="GBRH01239107">
    <property type="protein sequence ID" value="JAD58788.1"/>
    <property type="molecule type" value="Transcribed_RNA"/>
</dbReference>
<protein>
    <submittedName>
        <fullName evidence="1">Uncharacterized protein</fullName>
    </submittedName>
</protein>
<evidence type="ECO:0000313" key="1">
    <source>
        <dbReference type="EMBL" id="JAD58788.1"/>
    </source>
</evidence>
<organism evidence="1">
    <name type="scientific">Arundo donax</name>
    <name type="common">Giant reed</name>
    <name type="synonym">Donax arundinaceus</name>
    <dbReference type="NCBI Taxonomy" id="35708"/>
    <lineage>
        <taxon>Eukaryota</taxon>
        <taxon>Viridiplantae</taxon>
        <taxon>Streptophyta</taxon>
        <taxon>Embryophyta</taxon>
        <taxon>Tracheophyta</taxon>
        <taxon>Spermatophyta</taxon>
        <taxon>Magnoliopsida</taxon>
        <taxon>Liliopsida</taxon>
        <taxon>Poales</taxon>
        <taxon>Poaceae</taxon>
        <taxon>PACMAD clade</taxon>
        <taxon>Arundinoideae</taxon>
        <taxon>Arundineae</taxon>
        <taxon>Arundo</taxon>
    </lineage>
</organism>
<reference evidence="1" key="2">
    <citation type="journal article" date="2015" name="Data Brief">
        <title>Shoot transcriptome of the giant reed, Arundo donax.</title>
        <authorList>
            <person name="Barrero R.A."/>
            <person name="Guerrero F.D."/>
            <person name="Moolhuijzen P."/>
            <person name="Goolsby J.A."/>
            <person name="Tidwell J."/>
            <person name="Bellgard S.E."/>
            <person name="Bellgard M.I."/>
        </authorList>
    </citation>
    <scope>NUCLEOTIDE SEQUENCE</scope>
    <source>
        <tissue evidence="1">Shoot tissue taken approximately 20 cm above the soil surface</tissue>
    </source>
</reference>
<accession>A0A0A9B9E3</accession>
<proteinExistence type="predicted"/>
<reference evidence="1" key="1">
    <citation type="submission" date="2014-09" db="EMBL/GenBank/DDBJ databases">
        <authorList>
            <person name="Magalhaes I.L.F."/>
            <person name="Oliveira U."/>
            <person name="Santos F.R."/>
            <person name="Vidigal T.H.D.A."/>
            <person name="Brescovit A.D."/>
            <person name="Santos A.J."/>
        </authorList>
    </citation>
    <scope>NUCLEOTIDE SEQUENCE</scope>
    <source>
        <tissue evidence="1">Shoot tissue taken approximately 20 cm above the soil surface</tissue>
    </source>
</reference>
<sequence>MKCAFNWFCKLH</sequence>
<name>A0A0A9B9E3_ARUDO</name>